<dbReference type="EC" id="3.1.-.-" evidence="8"/>
<comment type="cofactor">
    <cofactor evidence="1 8">
        <name>Mg(2+)</name>
        <dbReference type="ChEBI" id="CHEBI:18420"/>
    </cofactor>
</comment>
<dbReference type="InterPro" id="IPR029060">
    <property type="entry name" value="PIN-like_dom_sf"/>
</dbReference>
<reference evidence="10" key="1">
    <citation type="submission" date="2024-06" db="EMBL/GenBank/DDBJ databases">
        <title>Complete genome sequence of the cellulolytic actinobacterium, Cellulosimicrobium ES-005.</title>
        <authorList>
            <person name="Matthews C.T."/>
            <person name="Underwood K.D."/>
            <person name="Ghanchi K.M."/>
            <person name="Fields S.D."/>
            <person name="Gardner S.G."/>
        </authorList>
    </citation>
    <scope>NUCLEOTIDE SEQUENCE</scope>
    <source>
        <strain evidence="10">ES-005</strain>
    </source>
</reference>
<dbReference type="CDD" id="cd18731">
    <property type="entry name" value="PIN_NgFitB-like"/>
    <property type="match status" value="1"/>
</dbReference>
<evidence type="ECO:0000256" key="7">
    <source>
        <dbReference type="ARBA" id="ARBA00038093"/>
    </source>
</evidence>
<dbReference type="RefSeq" id="WP_353706798.1">
    <property type="nucleotide sequence ID" value="NZ_CP159290.1"/>
</dbReference>
<comment type="function">
    <text evidence="8">Toxic component of a toxin-antitoxin (TA) system. An RNase.</text>
</comment>
<dbReference type="PANTHER" id="PTHR33653">
    <property type="entry name" value="RIBONUCLEASE VAPC2"/>
    <property type="match status" value="1"/>
</dbReference>
<dbReference type="HAMAP" id="MF_00265">
    <property type="entry name" value="VapC_Nob1"/>
    <property type="match status" value="1"/>
</dbReference>
<feature type="binding site" evidence="8">
    <location>
        <position position="104"/>
    </location>
    <ligand>
        <name>Mg(2+)</name>
        <dbReference type="ChEBI" id="CHEBI:18420"/>
    </ligand>
</feature>
<evidence type="ECO:0000313" key="10">
    <source>
        <dbReference type="EMBL" id="XCH28196.1"/>
    </source>
</evidence>
<feature type="domain" description="PIN" evidence="9">
    <location>
        <begin position="2"/>
        <end position="123"/>
    </location>
</feature>
<dbReference type="GO" id="GO:0016787">
    <property type="term" value="F:hydrolase activity"/>
    <property type="evidence" value="ECO:0007669"/>
    <property type="project" value="UniProtKB-KW"/>
</dbReference>
<proteinExistence type="inferred from homology"/>
<evidence type="ECO:0000256" key="2">
    <source>
        <dbReference type="ARBA" id="ARBA00022649"/>
    </source>
</evidence>
<evidence type="ECO:0000256" key="3">
    <source>
        <dbReference type="ARBA" id="ARBA00022722"/>
    </source>
</evidence>
<evidence type="ECO:0000256" key="1">
    <source>
        <dbReference type="ARBA" id="ARBA00001946"/>
    </source>
</evidence>
<keyword evidence="8" id="KW-0800">Toxin</keyword>
<keyword evidence="3 8" id="KW-0540">Nuclease</keyword>
<dbReference type="GO" id="GO:0090729">
    <property type="term" value="F:toxin activity"/>
    <property type="evidence" value="ECO:0007669"/>
    <property type="project" value="UniProtKB-KW"/>
</dbReference>
<dbReference type="GO" id="GO:0000287">
    <property type="term" value="F:magnesium ion binding"/>
    <property type="evidence" value="ECO:0007669"/>
    <property type="project" value="UniProtKB-UniRule"/>
</dbReference>
<dbReference type="SUPFAM" id="SSF88723">
    <property type="entry name" value="PIN domain-like"/>
    <property type="match status" value="1"/>
</dbReference>
<accession>A0AAU8FUA1</accession>
<keyword evidence="2 8" id="KW-1277">Toxin-antitoxin system</keyword>
<dbReference type="InterPro" id="IPR050556">
    <property type="entry name" value="Type_II_TA_system_RNase"/>
</dbReference>
<dbReference type="InterPro" id="IPR022907">
    <property type="entry name" value="VapC_family"/>
</dbReference>
<dbReference type="AlphaFoldDB" id="A0AAU8FUA1"/>
<keyword evidence="6 8" id="KW-0460">Magnesium</keyword>
<evidence type="ECO:0000256" key="6">
    <source>
        <dbReference type="ARBA" id="ARBA00022842"/>
    </source>
</evidence>
<evidence type="ECO:0000256" key="8">
    <source>
        <dbReference type="HAMAP-Rule" id="MF_00265"/>
    </source>
</evidence>
<sequence>MIVLDTNVVSEAIRPVPEARVLRWLDAQAPETLWITAVTVGEIVHGVARLPEGRRRDRLAALVEEHVTTTFSGRVLAYDADAARVGGTLLALRERAGRPMSMADAQIAAICRVHDATLATRDVHDFDGTGVAVVDPWGAGPSWPSALSRARGA</sequence>
<keyword evidence="4 8" id="KW-0479">Metal-binding</keyword>
<gene>
    <name evidence="8" type="primary">vapC</name>
    <name evidence="10" type="ORF">ABRQ22_11320</name>
</gene>
<dbReference type="Pfam" id="PF01850">
    <property type="entry name" value="PIN"/>
    <property type="match status" value="1"/>
</dbReference>
<name>A0AAU8FUA1_9MICO</name>
<dbReference type="InterPro" id="IPR002716">
    <property type="entry name" value="PIN_dom"/>
</dbReference>
<dbReference type="PANTHER" id="PTHR33653:SF1">
    <property type="entry name" value="RIBONUCLEASE VAPC2"/>
    <property type="match status" value="1"/>
</dbReference>
<dbReference type="Gene3D" id="3.40.50.1010">
    <property type="entry name" value="5'-nuclease"/>
    <property type="match status" value="1"/>
</dbReference>
<dbReference type="GO" id="GO:0004540">
    <property type="term" value="F:RNA nuclease activity"/>
    <property type="evidence" value="ECO:0007669"/>
    <property type="project" value="InterPro"/>
</dbReference>
<comment type="similarity">
    <text evidence="7 8">Belongs to the PINc/VapC protein family.</text>
</comment>
<evidence type="ECO:0000256" key="4">
    <source>
        <dbReference type="ARBA" id="ARBA00022723"/>
    </source>
</evidence>
<protein>
    <recommendedName>
        <fullName evidence="8">Ribonuclease VapC</fullName>
        <shortName evidence="8">RNase VapC</shortName>
        <ecNumber evidence="8">3.1.-.-</ecNumber>
    </recommendedName>
    <alternativeName>
        <fullName evidence="8">Toxin VapC</fullName>
    </alternativeName>
</protein>
<organism evidence="10">
    <name type="scientific">Cellulosimicrobium sp. ES-005</name>
    <dbReference type="NCBI Taxonomy" id="3163031"/>
    <lineage>
        <taxon>Bacteria</taxon>
        <taxon>Bacillati</taxon>
        <taxon>Actinomycetota</taxon>
        <taxon>Actinomycetes</taxon>
        <taxon>Micrococcales</taxon>
        <taxon>Promicromonosporaceae</taxon>
        <taxon>Cellulosimicrobium</taxon>
    </lineage>
</organism>
<evidence type="ECO:0000259" key="9">
    <source>
        <dbReference type="Pfam" id="PF01850"/>
    </source>
</evidence>
<dbReference type="EMBL" id="CP159290">
    <property type="protein sequence ID" value="XCH28196.1"/>
    <property type="molecule type" value="Genomic_DNA"/>
</dbReference>
<keyword evidence="5 8" id="KW-0378">Hydrolase</keyword>
<evidence type="ECO:0000256" key="5">
    <source>
        <dbReference type="ARBA" id="ARBA00022801"/>
    </source>
</evidence>
<feature type="binding site" evidence="8">
    <location>
        <position position="5"/>
    </location>
    <ligand>
        <name>Mg(2+)</name>
        <dbReference type="ChEBI" id="CHEBI:18420"/>
    </ligand>
</feature>